<protein>
    <recommendedName>
        <fullName evidence="2">ATP-binding protein</fullName>
    </recommendedName>
</protein>
<name>A0AAU8JDG3_9CYAN</name>
<sequence length="503" mass="58031">MSEFNRQNLLELISKIAPSGGSAEGESYNEEEFLKNFLPIADYRRALEPNILLIQGGRGVGKTELFRLLAIPSGREALVESLKIRALPPLSQTTWIAGFGRTRKAEKRFPTPDIVESLMQNATNIEWRSFWIGLMLGVILQQEDCKLKDFIFAEIDPAIAFIAHKLKEKLSLLSDWLPLVNEHLEKFNDVLDKLDEKLIETDNWLFVSYDELDRLVSSYTALASPIRELLALWLDRSRRWERICPKIFLRTDLFREEFLNFPDASKLSGHQIRLEWQNSWLYQLLVKRLANSSNEMRAYLQNIPGLIIEEKNSLGWTATSNEKLFEQLIEMMIGKYMGNAPKKGITYRWIPNHLQDAGGRIAPRSFLKLFALAASRRISGQSEQNLPETKLLQPSELQGALMDTSEDRIRELQEEYPWLESLKTSLVGLNAPMPRETFLEAVQSTRWSERPEKKPPANNSEEILKYLLQMGIVESRFDGRINMPEIYLYGFQVKRKGGVKRPK</sequence>
<dbReference type="NCBIfam" id="NF047389">
    <property type="entry name" value="ATPase_Sll1717"/>
    <property type="match status" value="1"/>
</dbReference>
<dbReference type="AlphaFoldDB" id="A0AAU8JDG3"/>
<proteinExistence type="predicted"/>
<gene>
    <name evidence="1" type="ORF">ABWT76_006042</name>
</gene>
<accession>A0AAU8JDG3</accession>
<evidence type="ECO:0000313" key="1">
    <source>
        <dbReference type="EMBL" id="XCM37222.1"/>
    </source>
</evidence>
<dbReference type="RefSeq" id="WP_190878130.1">
    <property type="nucleotide sequence ID" value="NZ_CP159837.1"/>
</dbReference>
<dbReference type="InterPro" id="IPR059206">
    <property type="entry name" value="Sll1717-like"/>
</dbReference>
<evidence type="ECO:0008006" key="2">
    <source>
        <dbReference type="Google" id="ProtNLM"/>
    </source>
</evidence>
<organism evidence="1">
    <name type="scientific">Planktothricoides raciborskii GIHE-MW2</name>
    <dbReference type="NCBI Taxonomy" id="2792601"/>
    <lineage>
        <taxon>Bacteria</taxon>
        <taxon>Bacillati</taxon>
        <taxon>Cyanobacteriota</taxon>
        <taxon>Cyanophyceae</taxon>
        <taxon>Oscillatoriophycideae</taxon>
        <taxon>Oscillatoriales</taxon>
        <taxon>Oscillatoriaceae</taxon>
        <taxon>Planktothricoides</taxon>
    </lineage>
</organism>
<reference evidence="1" key="1">
    <citation type="submission" date="2024-07" db="EMBL/GenBank/DDBJ databases">
        <authorList>
            <person name="Kim Y.J."/>
            <person name="Jeong J.Y."/>
        </authorList>
    </citation>
    <scope>NUCLEOTIDE SEQUENCE</scope>
    <source>
        <strain evidence="1">GIHE-MW2</strain>
    </source>
</reference>
<dbReference type="EMBL" id="CP159837">
    <property type="protein sequence ID" value="XCM37222.1"/>
    <property type="molecule type" value="Genomic_DNA"/>
</dbReference>